<dbReference type="InParanoid" id="A0A2K3DYN2"/>
<reference evidence="1 2" key="1">
    <citation type="journal article" date="2007" name="Science">
        <title>The Chlamydomonas genome reveals the evolution of key animal and plant functions.</title>
        <authorList>
            <person name="Merchant S.S."/>
            <person name="Prochnik S.E."/>
            <person name="Vallon O."/>
            <person name="Harris E.H."/>
            <person name="Karpowicz S.J."/>
            <person name="Witman G.B."/>
            <person name="Terry A."/>
            <person name="Salamov A."/>
            <person name="Fritz-Laylin L.K."/>
            <person name="Marechal-Drouard L."/>
            <person name="Marshall W.F."/>
            <person name="Qu L.H."/>
            <person name="Nelson D.R."/>
            <person name="Sanderfoot A.A."/>
            <person name="Spalding M.H."/>
            <person name="Kapitonov V.V."/>
            <person name="Ren Q."/>
            <person name="Ferris P."/>
            <person name="Lindquist E."/>
            <person name="Shapiro H."/>
            <person name="Lucas S.M."/>
            <person name="Grimwood J."/>
            <person name="Schmutz J."/>
            <person name="Cardol P."/>
            <person name="Cerutti H."/>
            <person name="Chanfreau G."/>
            <person name="Chen C.L."/>
            <person name="Cognat V."/>
            <person name="Croft M.T."/>
            <person name="Dent R."/>
            <person name="Dutcher S."/>
            <person name="Fernandez E."/>
            <person name="Fukuzawa H."/>
            <person name="Gonzalez-Ballester D."/>
            <person name="Gonzalez-Halphen D."/>
            <person name="Hallmann A."/>
            <person name="Hanikenne M."/>
            <person name="Hippler M."/>
            <person name="Inwood W."/>
            <person name="Jabbari K."/>
            <person name="Kalanon M."/>
            <person name="Kuras R."/>
            <person name="Lefebvre P.A."/>
            <person name="Lemaire S.D."/>
            <person name="Lobanov A.V."/>
            <person name="Lohr M."/>
            <person name="Manuell A."/>
            <person name="Meier I."/>
            <person name="Mets L."/>
            <person name="Mittag M."/>
            <person name="Mittelmeier T."/>
            <person name="Moroney J.V."/>
            <person name="Moseley J."/>
            <person name="Napoli C."/>
            <person name="Nedelcu A.M."/>
            <person name="Niyogi K."/>
            <person name="Novoselov S.V."/>
            <person name="Paulsen I.T."/>
            <person name="Pazour G."/>
            <person name="Purton S."/>
            <person name="Ral J.P."/>
            <person name="Riano-Pachon D.M."/>
            <person name="Riekhof W."/>
            <person name="Rymarquis L."/>
            <person name="Schroda M."/>
            <person name="Stern D."/>
            <person name="Umen J."/>
            <person name="Willows R."/>
            <person name="Wilson N."/>
            <person name="Zimmer S.L."/>
            <person name="Allmer J."/>
            <person name="Balk J."/>
            <person name="Bisova K."/>
            <person name="Chen C.J."/>
            <person name="Elias M."/>
            <person name="Gendler K."/>
            <person name="Hauser C."/>
            <person name="Lamb M.R."/>
            <person name="Ledford H."/>
            <person name="Long J.C."/>
            <person name="Minagawa J."/>
            <person name="Page M.D."/>
            <person name="Pan J."/>
            <person name="Pootakham W."/>
            <person name="Roje S."/>
            <person name="Rose A."/>
            <person name="Stahlberg E."/>
            <person name="Terauchi A.M."/>
            <person name="Yang P."/>
            <person name="Ball S."/>
            <person name="Bowler C."/>
            <person name="Dieckmann C.L."/>
            <person name="Gladyshev V.N."/>
            <person name="Green P."/>
            <person name="Jorgensen R."/>
            <person name="Mayfield S."/>
            <person name="Mueller-Roeber B."/>
            <person name="Rajamani S."/>
            <person name="Sayre R.T."/>
            <person name="Brokstein P."/>
            <person name="Dubchak I."/>
            <person name="Goodstein D."/>
            <person name="Hornick L."/>
            <person name="Huang Y.W."/>
            <person name="Jhaveri J."/>
            <person name="Luo Y."/>
            <person name="Martinez D."/>
            <person name="Ngau W.C."/>
            <person name="Otillar B."/>
            <person name="Poliakov A."/>
            <person name="Porter A."/>
            <person name="Szajkowski L."/>
            <person name="Werner G."/>
            <person name="Zhou K."/>
            <person name="Grigoriev I.V."/>
            <person name="Rokhsar D.S."/>
            <person name="Grossman A.R."/>
        </authorList>
    </citation>
    <scope>NUCLEOTIDE SEQUENCE [LARGE SCALE GENOMIC DNA]</scope>
    <source>
        <strain evidence="2">CC-503</strain>
    </source>
</reference>
<keyword evidence="2" id="KW-1185">Reference proteome</keyword>
<organism evidence="1 2">
    <name type="scientific">Chlamydomonas reinhardtii</name>
    <name type="common">Chlamydomonas smithii</name>
    <dbReference type="NCBI Taxonomy" id="3055"/>
    <lineage>
        <taxon>Eukaryota</taxon>
        <taxon>Viridiplantae</taxon>
        <taxon>Chlorophyta</taxon>
        <taxon>core chlorophytes</taxon>
        <taxon>Chlorophyceae</taxon>
        <taxon>CS clade</taxon>
        <taxon>Chlamydomonadales</taxon>
        <taxon>Chlamydomonadaceae</taxon>
        <taxon>Chlamydomonas</taxon>
    </lineage>
</organism>
<dbReference type="PaxDb" id="3055-EDP03155"/>
<evidence type="ECO:0000313" key="1">
    <source>
        <dbReference type="EMBL" id="PNW85643.1"/>
    </source>
</evidence>
<proteinExistence type="evidence at protein level"/>
<name>A0A2K3DYN2_CHLRE</name>
<gene>
    <name evidence="1" type="ORF">CHLRE_03g196150v5</name>
</gene>
<dbReference type="EMDB" id="EMD-13480"/>
<dbReference type="InterPro" id="IPR022803">
    <property type="entry name" value="Ribosomal_uL5_dom_sf"/>
</dbReference>
<evidence type="ECO:0000313" key="2">
    <source>
        <dbReference type="Proteomes" id="UP000006906"/>
    </source>
</evidence>
<dbReference type="Proteomes" id="UP000006906">
    <property type="component" value="Chromosome 3"/>
</dbReference>
<dbReference type="OrthoDB" id="539541at2759"/>
<evidence type="ECO:0007829" key="3">
    <source>
        <dbReference type="PDB" id="7PKT"/>
    </source>
</evidence>
<dbReference type="EMBL" id="CM008964">
    <property type="protein sequence ID" value="PNW85643.1"/>
    <property type="molecule type" value="Genomic_DNA"/>
</dbReference>
<accession>A0A2K3DYN2</accession>
<dbReference type="AlphaFoldDB" id="A0A2K3DYN2"/>
<dbReference type="Gene3D" id="3.30.1440.10">
    <property type="match status" value="1"/>
</dbReference>
<dbReference type="PDB" id="7PKT">
    <property type="method" value="EM"/>
    <property type="resolution" value="3.00 A"/>
    <property type="chains" value="d=1-216"/>
</dbReference>
<dbReference type="RefSeq" id="XP_042926379.1">
    <property type="nucleotide sequence ID" value="XM_043061250.1"/>
</dbReference>
<dbReference type="Gramene" id="PNW85643">
    <property type="protein sequence ID" value="PNW85643"/>
    <property type="gene ID" value="CHLRE_03g196150v5"/>
</dbReference>
<sequence>MLKLQPRSWDALPRLTAIEVSIPAIETQLERDVVDKSELLLYALALEVLAGKPAGFTAPANKALGTRATGVAVRLDAVTEPEAAHLFMEKLVHVLLPNQVGFEGVPPPMLVPPPRRSKAAEAAQARKAALDHRKAPAKAHFTEIKVGNLLTYPDFEQNFSLFEPLRGMRVRLVMEGASAADCAALLGGMSLPVLSGAAAEAALAEITAEVARRARG</sequence>
<dbReference type="GeneID" id="5718756"/>
<reference evidence="3" key="2">
    <citation type="journal article" date="2021" name="Nat. Commun.">
        <title>How to build a ribosome from RNA fragments in Chlamydomonas mitochondria.</title>
        <authorList>
            <person name="Waltz F."/>
            <person name="Salinas-Giege T."/>
            <person name="Englmeier R."/>
            <person name="Meichel H."/>
            <person name="Soufari H."/>
            <person name="Kuhn L."/>
            <person name="Pfeffer S."/>
            <person name="Forster F."/>
            <person name="Engel B.D."/>
            <person name="Giege P."/>
            <person name="Drouard L."/>
            <person name="Hashem Y."/>
        </authorList>
    </citation>
    <scope>STRUCTURE BY ELECTRON MICROSCOPY (3.00 ANGSTROMS)</scope>
</reference>
<dbReference type="STRING" id="3055.A0A2K3DYN2"/>
<dbReference type="ExpressionAtlas" id="A0A2K3DYN2">
    <property type="expression patterns" value="differential"/>
</dbReference>
<protein>
    <submittedName>
        <fullName evidence="1">Uncharacterized protein</fullName>
    </submittedName>
</protein>
<dbReference type="SMR" id="A0A2K3DYN2"/>
<keyword evidence="3" id="KW-0002">3D-structure</keyword>
<dbReference type="KEGG" id="cre:CHLRE_03g196150v5"/>